<proteinExistence type="predicted"/>
<keyword evidence="6" id="KW-1185">Reference proteome</keyword>
<reference evidence="5 6" key="1">
    <citation type="submission" date="2021-06" db="EMBL/GenBank/DDBJ databases">
        <authorList>
            <person name="Sun Q."/>
            <person name="Li D."/>
        </authorList>
    </citation>
    <scope>NUCLEOTIDE SEQUENCE [LARGE SCALE GENOMIC DNA]</scope>
    <source>
        <strain evidence="5 6">MSJ-1</strain>
    </source>
</reference>
<keyword evidence="1" id="KW-0805">Transcription regulation</keyword>
<evidence type="ECO:0000256" key="2">
    <source>
        <dbReference type="ARBA" id="ARBA00023125"/>
    </source>
</evidence>
<dbReference type="PANTHER" id="PTHR43280">
    <property type="entry name" value="ARAC-FAMILY TRANSCRIPTIONAL REGULATOR"/>
    <property type="match status" value="1"/>
</dbReference>
<dbReference type="SMART" id="SM00342">
    <property type="entry name" value="HTH_ARAC"/>
    <property type="match status" value="1"/>
</dbReference>
<protein>
    <submittedName>
        <fullName evidence="5">AraC family transcriptional regulator</fullName>
    </submittedName>
</protein>
<dbReference type="PROSITE" id="PS01124">
    <property type="entry name" value="HTH_ARAC_FAMILY_2"/>
    <property type="match status" value="1"/>
</dbReference>
<accession>A0ABS6FE04</accession>
<dbReference type="InterPro" id="IPR018060">
    <property type="entry name" value="HTH_AraC"/>
</dbReference>
<dbReference type="EMBL" id="JAHLQO010000001">
    <property type="protein sequence ID" value="MBU5668395.1"/>
    <property type="molecule type" value="Genomic_DNA"/>
</dbReference>
<organism evidence="5 6">
    <name type="scientific">Peptoniphilus ovalis</name>
    <dbReference type="NCBI Taxonomy" id="2841503"/>
    <lineage>
        <taxon>Bacteria</taxon>
        <taxon>Bacillati</taxon>
        <taxon>Bacillota</taxon>
        <taxon>Tissierellia</taxon>
        <taxon>Tissierellales</taxon>
        <taxon>Peptoniphilaceae</taxon>
        <taxon>Peptoniphilus</taxon>
    </lineage>
</organism>
<keyword evidence="2" id="KW-0238">DNA-binding</keyword>
<dbReference type="Pfam" id="PF12833">
    <property type="entry name" value="HTH_18"/>
    <property type="match status" value="1"/>
</dbReference>
<feature type="domain" description="HTH araC/xylS-type" evidence="4">
    <location>
        <begin position="302"/>
        <end position="400"/>
    </location>
</feature>
<dbReference type="Proteomes" id="UP000783742">
    <property type="component" value="Unassembled WGS sequence"/>
</dbReference>
<dbReference type="RefSeq" id="WP_216548119.1">
    <property type="nucleotide sequence ID" value="NZ_JAHLQO010000001.1"/>
</dbReference>
<comment type="caution">
    <text evidence="5">The sequence shown here is derived from an EMBL/GenBank/DDBJ whole genome shotgun (WGS) entry which is preliminary data.</text>
</comment>
<evidence type="ECO:0000256" key="1">
    <source>
        <dbReference type="ARBA" id="ARBA00023015"/>
    </source>
</evidence>
<evidence type="ECO:0000313" key="5">
    <source>
        <dbReference type="EMBL" id="MBU5668395.1"/>
    </source>
</evidence>
<gene>
    <name evidence="5" type="ORF">KQI68_00925</name>
</gene>
<sequence length="401" mass="47274">MQEKFKKDQLLYDILTKEYIHNLIYGDFYRTKLFKERFKEYEIAIETNYVITVMYDDFWKICKNRDNQFRYNVKRKLLEDVRKIITDYKTISTTLTGTDKIIIFLECENNSIEEDFATSEKIAKDILKGLKKYMTNSVSIAISNFCNNNIDIMKGYQESFSLLENIFTKGKGKILRPNEEKISINYDYKSLLDKSIHSLLVKIGFKDIDESENIIDNLLAQMTYKDMNSDYIKSSIIRLIVEVISYFNRENKDQQFSIIYIQSIEKIVSANTIDDIEKSLKEFVNIIISNLSTKSEKKIALENTISYINKYYGKEITLDEISLVAGYSKSHFSRMFKKYMGINFSKYLIDVRLENAAKLIKNSDEGIVDISNEVGFNDYSYFSKIFKEHYKMSPKNYRENN</sequence>
<name>A0ABS6FE04_9FIRM</name>
<keyword evidence="3" id="KW-0804">Transcription</keyword>
<evidence type="ECO:0000256" key="3">
    <source>
        <dbReference type="ARBA" id="ARBA00023163"/>
    </source>
</evidence>
<dbReference type="PROSITE" id="PS00041">
    <property type="entry name" value="HTH_ARAC_FAMILY_1"/>
    <property type="match status" value="1"/>
</dbReference>
<evidence type="ECO:0000259" key="4">
    <source>
        <dbReference type="PROSITE" id="PS01124"/>
    </source>
</evidence>
<dbReference type="PANTHER" id="PTHR43280:SF34">
    <property type="entry name" value="ARAC-FAMILY TRANSCRIPTIONAL REGULATOR"/>
    <property type="match status" value="1"/>
</dbReference>
<dbReference type="InterPro" id="IPR018062">
    <property type="entry name" value="HTH_AraC-typ_CS"/>
</dbReference>
<evidence type="ECO:0000313" key="6">
    <source>
        <dbReference type="Proteomes" id="UP000783742"/>
    </source>
</evidence>